<dbReference type="SUPFAM" id="SSF48452">
    <property type="entry name" value="TPR-like"/>
    <property type="match status" value="1"/>
</dbReference>
<dbReference type="Proteomes" id="UP001285244">
    <property type="component" value="Unassembled WGS sequence"/>
</dbReference>
<dbReference type="EMBL" id="JALBUS010000004">
    <property type="protein sequence ID" value="MDX8417023.1"/>
    <property type="molecule type" value="Genomic_DNA"/>
</dbReference>
<keyword evidence="3" id="KW-1185">Reference proteome</keyword>
<dbReference type="InterPro" id="IPR011990">
    <property type="entry name" value="TPR-like_helical_dom_sf"/>
</dbReference>
<dbReference type="RefSeq" id="WP_320325334.1">
    <property type="nucleotide sequence ID" value="NZ_JALBUS010000004.1"/>
</dbReference>
<accession>A0ABU4WL93</accession>
<dbReference type="InterPro" id="IPR019734">
    <property type="entry name" value="TPR_rpt"/>
</dbReference>
<evidence type="ECO:0000313" key="2">
    <source>
        <dbReference type="EMBL" id="MDX8417023.1"/>
    </source>
</evidence>
<reference evidence="2 3" key="1">
    <citation type="submission" date="2022-03" db="EMBL/GenBank/DDBJ databases">
        <title>Novel taxa within the pig intestine.</title>
        <authorList>
            <person name="Wylensek D."/>
            <person name="Bishof K."/>
            <person name="Afrizal A."/>
            <person name="Clavel T."/>
        </authorList>
    </citation>
    <scope>NUCLEOTIDE SEQUENCE [LARGE SCALE GENOMIC DNA]</scope>
    <source>
        <strain evidence="2 3">Cla-KB-P134</strain>
    </source>
</reference>
<dbReference type="Gene3D" id="1.25.40.10">
    <property type="entry name" value="Tetratricopeptide repeat domain"/>
    <property type="match status" value="1"/>
</dbReference>
<protein>
    <recommendedName>
        <fullName evidence="4">Tetratricopeptide repeat protein</fullName>
    </recommendedName>
</protein>
<feature type="repeat" description="TPR" evidence="1">
    <location>
        <begin position="138"/>
        <end position="171"/>
    </location>
</feature>
<evidence type="ECO:0000313" key="3">
    <source>
        <dbReference type="Proteomes" id="UP001285244"/>
    </source>
</evidence>
<evidence type="ECO:0000256" key="1">
    <source>
        <dbReference type="PROSITE-ProRule" id="PRU00339"/>
    </source>
</evidence>
<keyword evidence="1" id="KW-0802">TPR repeat</keyword>
<organism evidence="2 3">
    <name type="scientific">Absicoccus intestinalis</name>
    <dbReference type="NCBI Taxonomy" id="2926319"/>
    <lineage>
        <taxon>Bacteria</taxon>
        <taxon>Bacillati</taxon>
        <taxon>Bacillota</taxon>
        <taxon>Erysipelotrichia</taxon>
        <taxon>Erysipelotrichales</taxon>
        <taxon>Erysipelotrichaceae</taxon>
        <taxon>Absicoccus</taxon>
    </lineage>
</organism>
<gene>
    <name evidence="2" type="ORF">MOZ64_04085</name>
</gene>
<name>A0ABU4WL93_9FIRM</name>
<comment type="caution">
    <text evidence="2">The sequence shown here is derived from an EMBL/GenBank/DDBJ whole genome shotgun (WGS) entry which is preliminary data.</text>
</comment>
<evidence type="ECO:0008006" key="4">
    <source>
        <dbReference type="Google" id="ProtNLM"/>
    </source>
</evidence>
<sequence length="299" mass="35076">MSRDTEAAIRALNAWLDQHEDEIKDDDVDELLQQFLEEYNAGEYEQDKDQAYDLFDQAMEQENAQEAKKLLQQAIELNPDLLDAKTELVSLQYDDPIDRIHQWTNLLNEEKEKLKANGYFDEENQGEFWMIFETRPYMRTLYTLARQYLDMHSYTMAIGILQDLIELDENDHLGARFDLAGCYMMMEDAEDLDHLIDLYDASENVAMLFFEAITAYRVGNYHQARKYILELDDKIPEFENFVSGDLEEDDIDLQSGMYQPGTIEEVMFNMMPFIIVLENEPLILFMNQCLAKVDDSPLN</sequence>
<dbReference type="PROSITE" id="PS50005">
    <property type="entry name" value="TPR"/>
    <property type="match status" value="1"/>
</dbReference>
<proteinExistence type="predicted"/>